<dbReference type="GO" id="GO:0004325">
    <property type="term" value="F:ferrochelatase activity"/>
    <property type="evidence" value="ECO:0007669"/>
    <property type="project" value="UniProtKB-UniRule"/>
</dbReference>
<name>A0A7W4D804_9GAMM</name>
<dbReference type="Gene3D" id="3.40.50.1400">
    <property type="match status" value="2"/>
</dbReference>
<dbReference type="GO" id="GO:0006783">
    <property type="term" value="P:heme biosynthetic process"/>
    <property type="evidence" value="ECO:0007669"/>
    <property type="project" value="UniProtKB-UniRule"/>
</dbReference>
<feature type="binding site" evidence="7">
    <location>
        <position position="292"/>
    </location>
    <ligand>
        <name>Fe(2+)</name>
        <dbReference type="ChEBI" id="CHEBI:29033"/>
    </ligand>
</feature>
<keyword evidence="7" id="KW-0963">Cytoplasm</keyword>
<evidence type="ECO:0000313" key="9">
    <source>
        <dbReference type="EMBL" id="MBB1517678.1"/>
    </source>
</evidence>
<comment type="similarity">
    <text evidence="1 7 8">Belongs to the ferrochelatase family.</text>
</comment>
<comment type="function">
    <text evidence="7">Catalyzes the ferrous insertion into protoporphyrin IX.</text>
</comment>
<dbReference type="EMBL" id="JACJFN010000001">
    <property type="protein sequence ID" value="MBB1517678.1"/>
    <property type="molecule type" value="Genomic_DNA"/>
</dbReference>
<dbReference type="Pfam" id="PF00762">
    <property type="entry name" value="Ferrochelatase"/>
    <property type="match status" value="1"/>
</dbReference>
<dbReference type="PANTHER" id="PTHR11108:SF1">
    <property type="entry name" value="FERROCHELATASE, MITOCHONDRIAL"/>
    <property type="match status" value="1"/>
</dbReference>
<proteinExistence type="inferred from homology"/>
<evidence type="ECO:0000256" key="3">
    <source>
        <dbReference type="ARBA" id="ARBA00023133"/>
    </source>
</evidence>
<dbReference type="InterPro" id="IPR001015">
    <property type="entry name" value="Ferrochelatase"/>
</dbReference>
<evidence type="ECO:0000256" key="4">
    <source>
        <dbReference type="ARBA" id="ARBA00023239"/>
    </source>
</evidence>
<dbReference type="CDD" id="cd03411">
    <property type="entry name" value="Ferrochelatase_N"/>
    <property type="match status" value="1"/>
</dbReference>
<dbReference type="HAMAP" id="MF_00323">
    <property type="entry name" value="Ferrochelatase"/>
    <property type="match status" value="1"/>
</dbReference>
<evidence type="ECO:0000256" key="6">
    <source>
        <dbReference type="ARBA" id="ARBA00024536"/>
    </source>
</evidence>
<dbReference type="GO" id="GO:0046872">
    <property type="term" value="F:metal ion binding"/>
    <property type="evidence" value="ECO:0007669"/>
    <property type="project" value="UniProtKB-KW"/>
</dbReference>
<keyword evidence="7" id="KW-0479">Metal-binding</keyword>
<evidence type="ECO:0000256" key="5">
    <source>
        <dbReference type="ARBA" id="ARBA00023244"/>
    </source>
</evidence>
<dbReference type="Proteomes" id="UP000581189">
    <property type="component" value="Unassembled WGS sequence"/>
</dbReference>
<keyword evidence="2 7" id="KW-0408">Iron</keyword>
<dbReference type="UniPathway" id="UPA00252">
    <property type="reaction ID" value="UER00325"/>
</dbReference>
<evidence type="ECO:0000256" key="1">
    <source>
        <dbReference type="ARBA" id="ARBA00007718"/>
    </source>
</evidence>
<dbReference type="GO" id="GO:0005737">
    <property type="term" value="C:cytoplasm"/>
    <property type="evidence" value="ECO:0007669"/>
    <property type="project" value="UniProtKB-SubCell"/>
</dbReference>
<dbReference type="SUPFAM" id="SSF53800">
    <property type="entry name" value="Chelatase"/>
    <property type="match status" value="1"/>
</dbReference>
<keyword evidence="10" id="KW-1185">Reference proteome</keyword>
<dbReference type="PANTHER" id="PTHR11108">
    <property type="entry name" value="FERROCHELATASE"/>
    <property type="match status" value="1"/>
</dbReference>
<protein>
    <recommendedName>
        <fullName evidence="7">Ferrochelatase</fullName>
        <ecNumber evidence="7">4.98.1.1</ecNumber>
    </recommendedName>
    <alternativeName>
        <fullName evidence="7">Heme synthase</fullName>
    </alternativeName>
    <alternativeName>
        <fullName evidence="7">Protoheme ferro-lyase</fullName>
    </alternativeName>
</protein>
<comment type="catalytic activity">
    <reaction evidence="6">
        <text>Fe-coproporphyrin III + 2 H(+) = coproporphyrin III + Fe(2+)</text>
        <dbReference type="Rhea" id="RHEA:49572"/>
        <dbReference type="ChEBI" id="CHEBI:15378"/>
        <dbReference type="ChEBI" id="CHEBI:29033"/>
        <dbReference type="ChEBI" id="CHEBI:68438"/>
        <dbReference type="ChEBI" id="CHEBI:131725"/>
        <dbReference type="EC" id="4.99.1.9"/>
    </reaction>
    <physiologicalReaction direction="right-to-left" evidence="6">
        <dbReference type="Rhea" id="RHEA:49574"/>
    </physiologicalReaction>
</comment>
<dbReference type="EC" id="4.98.1.1" evidence="7"/>
<evidence type="ECO:0000256" key="8">
    <source>
        <dbReference type="RuleBase" id="RU004185"/>
    </source>
</evidence>
<gene>
    <name evidence="7 9" type="primary">hemH</name>
    <name evidence="9" type="ORF">H3H45_00405</name>
</gene>
<evidence type="ECO:0000313" key="10">
    <source>
        <dbReference type="Proteomes" id="UP000581189"/>
    </source>
</evidence>
<reference evidence="9 10" key="1">
    <citation type="submission" date="2020-08" db="EMBL/GenBank/DDBJ databases">
        <authorList>
            <person name="Kim C.M."/>
        </authorList>
    </citation>
    <scope>NUCLEOTIDE SEQUENCE [LARGE SCALE GENOMIC DNA]</scope>
    <source>
        <strain evidence="9 10">SR9</strain>
    </source>
</reference>
<comment type="subcellular location">
    <subcellularLocation>
        <location evidence="7">Cytoplasm</location>
    </subcellularLocation>
</comment>
<comment type="pathway">
    <text evidence="7">Porphyrin-containing compound metabolism; protoheme biosynthesis; protoheme from protoporphyrin-IX: step 1/1.</text>
</comment>
<accession>A0A7W4D804</accession>
<dbReference type="AlphaFoldDB" id="A0A7W4D804"/>
<evidence type="ECO:0000256" key="2">
    <source>
        <dbReference type="ARBA" id="ARBA00023004"/>
    </source>
</evidence>
<feature type="binding site" evidence="7">
    <location>
        <position position="189"/>
    </location>
    <ligand>
        <name>Fe(2+)</name>
        <dbReference type="ChEBI" id="CHEBI:29033"/>
    </ligand>
</feature>
<comment type="caution">
    <text evidence="9">The sequence shown here is derived from an EMBL/GenBank/DDBJ whole genome shotgun (WGS) entry which is preliminary data.</text>
</comment>
<keyword evidence="3 7" id="KW-0350">Heme biosynthesis</keyword>
<keyword evidence="5 7" id="KW-0627">Porphyrin biosynthesis</keyword>
<evidence type="ECO:0000256" key="7">
    <source>
        <dbReference type="HAMAP-Rule" id="MF_00323"/>
    </source>
</evidence>
<sequence length="340" mass="38005">MTDHALLLVNLGSPASTSVADVRRYLNQFLMDPYVIDLPWPLRRLIVSLILLKRPAQSAHAYASIWWPEGSPLVVLSQRLQRAITPLWQHGPVELAMRYGPLSIEKALLRLAGQGIKQVTLAPLYPQFADSTTTTVIEEAKRVVREHKLALKFATLTPFYDQPEYLDALVASAQPHLQQGFDHLLLSFHGLPERHLHKLDPSGHCLKGADCCKNASPQVLANCYRAQCLRSAELFAERVGLKPGQWSVSFQSRLGRAKWIEPYTEARLDELAKAGVKKLLVMCPAFVADCIETLEEIGDRGREQFQEAGGEELVLVPCLNEHPQWVSALKTLCERAPLAL</sequence>
<dbReference type="InterPro" id="IPR033644">
    <property type="entry name" value="Ferrochelatase_C"/>
</dbReference>
<dbReference type="CDD" id="cd00419">
    <property type="entry name" value="Ferrochelatase_C"/>
    <property type="match status" value="1"/>
</dbReference>
<comment type="catalytic activity">
    <reaction evidence="7">
        <text>heme b + 2 H(+) = protoporphyrin IX + Fe(2+)</text>
        <dbReference type="Rhea" id="RHEA:22584"/>
        <dbReference type="ChEBI" id="CHEBI:15378"/>
        <dbReference type="ChEBI" id="CHEBI:29033"/>
        <dbReference type="ChEBI" id="CHEBI:57306"/>
        <dbReference type="ChEBI" id="CHEBI:60344"/>
        <dbReference type="EC" id="4.98.1.1"/>
    </reaction>
</comment>
<dbReference type="InterPro" id="IPR033659">
    <property type="entry name" value="Ferrochelatase_N"/>
</dbReference>
<keyword evidence="4 7" id="KW-0456">Lyase</keyword>
<dbReference type="RefSeq" id="WP_182831812.1">
    <property type="nucleotide sequence ID" value="NZ_JACJFN010000001.1"/>
</dbReference>
<organism evidence="9 10">
    <name type="scientific">Aquipseudomonas guryensis</name>
    <dbReference type="NCBI Taxonomy" id="2759165"/>
    <lineage>
        <taxon>Bacteria</taxon>
        <taxon>Pseudomonadati</taxon>
        <taxon>Pseudomonadota</taxon>
        <taxon>Gammaproteobacteria</taxon>
        <taxon>Pseudomonadales</taxon>
        <taxon>Pseudomonadaceae</taxon>
        <taxon>Aquipseudomonas</taxon>
    </lineage>
</organism>